<dbReference type="InterPro" id="IPR006104">
    <property type="entry name" value="Glyco_hydro_2_N"/>
</dbReference>
<evidence type="ECO:0000259" key="5">
    <source>
        <dbReference type="Pfam" id="PF00703"/>
    </source>
</evidence>
<evidence type="ECO:0000256" key="2">
    <source>
        <dbReference type="ARBA" id="ARBA00022801"/>
    </source>
</evidence>
<evidence type="ECO:0000313" key="8">
    <source>
        <dbReference type="EMBL" id="CUO58783.1"/>
    </source>
</evidence>
<dbReference type="PRINTS" id="PR00132">
    <property type="entry name" value="GLHYDRLASE2"/>
</dbReference>
<comment type="similarity">
    <text evidence="1">Belongs to the glycosyl hydrolase 2 family.</text>
</comment>
<protein>
    <submittedName>
        <fullName evidence="8">Beta-galactosidase/beta-glucuronidase</fullName>
        <ecNumber evidence="8">3.2.1.31</ecNumber>
    </submittedName>
</protein>
<dbReference type="EC" id="3.2.1.31" evidence="8"/>
<evidence type="ECO:0000256" key="3">
    <source>
        <dbReference type="ARBA" id="ARBA00023295"/>
    </source>
</evidence>
<dbReference type="EMBL" id="CYZF01000005">
    <property type="protein sequence ID" value="CUO58783.1"/>
    <property type="molecule type" value="Genomic_DNA"/>
</dbReference>
<dbReference type="InterPro" id="IPR013783">
    <property type="entry name" value="Ig-like_fold"/>
</dbReference>
<dbReference type="AlphaFoldDB" id="A0A174G8T6"/>
<keyword evidence="3 8" id="KW-0326">Glycosidase</keyword>
<gene>
    <name evidence="8" type="primary">uidA_5</name>
    <name evidence="8" type="ORF">ERS417307_01963</name>
</gene>
<dbReference type="Pfam" id="PF00703">
    <property type="entry name" value="Glyco_hydro_2"/>
    <property type="match status" value="1"/>
</dbReference>
<dbReference type="SUPFAM" id="SSF49785">
    <property type="entry name" value="Galactose-binding domain-like"/>
    <property type="match status" value="1"/>
</dbReference>
<dbReference type="Proteomes" id="UP000095419">
    <property type="component" value="Unassembled WGS sequence"/>
</dbReference>
<dbReference type="InterPro" id="IPR008979">
    <property type="entry name" value="Galactose-bd-like_sf"/>
</dbReference>
<dbReference type="RefSeq" id="WP_057088106.1">
    <property type="nucleotide sequence ID" value="NZ_CYZF01000005.1"/>
</dbReference>
<accession>A0A174G8T6</accession>
<dbReference type="SUPFAM" id="SSF51445">
    <property type="entry name" value="(Trans)glycosidases"/>
    <property type="match status" value="1"/>
</dbReference>
<dbReference type="InterPro" id="IPR006102">
    <property type="entry name" value="Ig-like_GH2"/>
</dbReference>
<proteinExistence type="inferred from homology"/>
<feature type="domain" description="Glycoside hydrolase family 2 catalytic" evidence="6">
    <location>
        <begin position="303"/>
        <end position="598"/>
    </location>
</feature>
<reference evidence="8 9" key="1">
    <citation type="submission" date="2015-09" db="EMBL/GenBank/DDBJ databases">
        <authorList>
            <consortium name="Pathogen Informatics"/>
        </authorList>
    </citation>
    <scope>NUCLEOTIDE SEQUENCE [LARGE SCALE GENOMIC DNA]</scope>
    <source>
        <strain evidence="8 9">2789STDY5608791</strain>
    </source>
</reference>
<dbReference type="InterPro" id="IPR036156">
    <property type="entry name" value="Beta-gal/glucu_dom_sf"/>
</dbReference>
<feature type="domain" description="Glycosyl hydrolases family 2 sugar binding" evidence="7">
    <location>
        <begin position="96"/>
        <end position="206"/>
    </location>
</feature>
<dbReference type="Pfam" id="PF02836">
    <property type="entry name" value="Glyco_hydro_2_C"/>
    <property type="match status" value="1"/>
</dbReference>
<evidence type="ECO:0000313" key="9">
    <source>
        <dbReference type="Proteomes" id="UP000095419"/>
    </source>
</evidence>
<organism evidence="8 9">
    <name type="scientific">Bacteroides uniformis</name>
    <dbReference type="NCBI Taxonomy" id="820"/>
    <lineage>
        <taxon>Bacteria</taxon>
        <taxon>Pseudomonadati</taxon>
        <taxon>Bacteroidota</taxon>
        <taxon>Bacteroidia</taxon>
        <taxon>Bacteroidales</taxon>
        <taxon>Bacteroidaceae</taxon>
        <taxon>Bacteroides</taxon>
    </lineage>
</organism>
<dbReference type="Gene3D" id="2.60.40.10">
    <property type="entry name" value="Immunoglobulins"/>
    <property type="match status" value="1"/>
</dbReference>
<keyword evidence="2 8" id="KW-0378">Hydrolase</keyword>
<sequence length="603" mass="70171">MKTLLKSSIAFFLLVVPVLAFGQQVPQIMNVGARQTTSLDGQWKTIVDPFENGYYDYRLKPYDGGYAQDKTYSDKTQLQEYDFETDKLLFVPGDWNTQRPQLYYYEGTVWYRKHFEYSLQPGKRLFLNFGAVNYEAIVWLNGKRLGRHIGGFTPFNFEITGLLREGTNSLVVKVDNKRHPEAVPTVNADWWNFGGITRPVTLIEMPSTYIRDYYVQLKKNDKNTVEGWVQLDGSAKEQKIMLDIPELKVKKEVVTDSNGYASFQVKAKPVLWTPEEPKLYVVNLSSETDKVSDEIGFRTIRTEGTKILLNDEEIFCRGISIHEETPYYSGRAYSRDHARTLLSWAKELGCNFVRLAHYPHNEEMVREAERMGFLVWSEIPVYWTIHWENKDTYQNAEQQLCDMIARDKNRCNVIIWSIANETPLSEPRLAFLTKLANKVRSLDNVRLVGAAMEKEEVRPGVMTVNDPLGELLDIISFNEYVGWYDGDSEKCDRVNWVFDARKPVFISELGGGALYGRHGSRKERFTEEYQEDLYIRHVNMLKRIPGLAGTTPWILKDFRSPRRHVPEIQDDFNRKGLVSDKGQKKKAFFVLQKWYRELEESYK</sequence>
<evidence type="ECO:0000256" key="1">
    <source>
        <dbReference type="ARBA" id="ARBA00007401"/>
    </source>
</evidence>
<dbReference type="Pfam" id="PF02837">
    <property type="entry name" value="Glyco_hydro_2_N"/>
    <property type="match status" value="1"/>
</dbReference>
<evidence type="ECO:0000259" key="6">
    <source>
        <dbReference type="Pfam" id="PF02836"/>
    </source>
</evidence>
<evidence type="ECO:0000256" key="4">
    <source>
        <dbReference type="SAM" id="SignalP"/>
    </source>
</evidence>
<dbReference type="GO" id="GO:0005975">
    <property type="term" value="P:carbohydrate metabolic process"/>
    <property type="evidence" value="ECO:0007669"/>
    <property type="project" value="InterPro"/>
</dbReference>
<dbReference type="PANTHER" id="PTHR42732">
    <property type="entry name" value="BETA-GALACTOSIDASE"/>
    <property type="match status" value="1"/>
</dbReference>
<feature type="signal peptide" evidence="4">
    <location>
        <begin position="1"/>
        <end position="22"/>
    </location>
</feature>
<dbReference type="PANTHER" id="PTHR42732:SF1">
    <property type="entry name" value="BETA-MANNOSIDASE"/>
    <property type="match status" value="1"/>
</dbReference>
<dbReference type="Gene3D" id="3.20.20.80">
    <property type="entry name" value="Glycosidases"/>
    <property type="match status" value="1"/>
</dbReference>
<dbReference type="SUPFAM" id="SSF49303">
    <property type="entry name" value="beta-Galactosidase/glucuronidase domain"/>
    <property type="match status" value="1"/>
</dbReference>
<dbReference type="InterPro" id="IPR006101">
    <property type="entry name" value="Glyco_hydro_2"/>
</dbReference>
<dbReference type="Gene3D" id="2.60.120.260">
    <property type="entry name" value="Galactose-binding domain-like"/>
    <property type="match status" value="1"/>
</dbReference>
<evidence type="ECO:0000259" key="7">
    <source>
        <dbReference type="Pfam" id="PF02837"/>
    </source>
</evidence>
<feature type="chain" id="PRO_5008022340" evidence="4">
    <location>
        <begin position="23"/>
        <end position="603"/>
    </location>
</feature>
<name>A0A174G8T6_BACUN</name>
<dbReference type="InterPro" id="IPR051913">
    <property type="entry name" value="GH2_Domain-Containing"/>
</dbReference>
<dbReference type="InterPro" id="IPR017853">
    <property type="entry name" value="GH"/>
</dbReference>
<dbReference type="InterPro" id="IPR006103">
    <property type="entry name" value="Glyco_hydro_2_cat"/>
</dbReference>
<feature type="domain" description="Glycoside hydrolase family 2 immunoglobulin-like beta-sandwich" evidence="5">
    <location>
        <begin position="208"/>
        <end position="298"/>
    </location>
</feature>
<dbReference type="GO" id="GO:0004566">
    <property type="term" value="F:beta-glucuronidase activity"/>
    <property type="evidence" value="ECO:0007669"/>
    <property type="project" value="UniProtKB-EC"/>
</dbReference>
<keyword evidence="4" id="KW-0732">Signal</keyword>